<comment type="caution">
    <text evidence="1">The sequence shown here is derived from an EMBL/GenBank/DDBJ whole genome shotgun (WGS) entry which is preliminary data.</text>
</comment>
<keyword evidence="2" id="KW-1185">Reference proteome</keyword>
<protein>
    <recommendedName>
        <fullName evidence="3">Cytoplasmic protein</fullName>
    </recommendedName>
</protein>
<dbReference type="AlphaFoldDB" id="A0A0R2E1A0"/>
<sequence>MKIAIEKNWRLMMQTYSDQSELVAKINLAYSKFINEFNDIPENKRTLLLVPVDKTPSQMLSYQLGWLTLLLSWEEQESAGKSAVTPTPDFKWNNLGGLYRQFYTEFGNQSLASQRDKLDQLVQQTCSWILTLSIDELFGSHQREWANNQAQWPLWKWIHINTVAPFTNFRPKIRKWKKLAVSAD</sequence>
<dbReference type="PANTHER" id="PTHR40658">
    <property type="match status" value="1"/>
</dbReference>
<proteinExistence type="predicted"/>
<organism evidence="1 2">
    <name type="scientific">Liquorilactobacillus mali KCTC 3596 = DSM 20444</name>
    <dbReference type="NCBI Taxonomy" id="1046596"/>
    <lineage>
        <taxon>Bacteria</taxon>
        <taxon>Bacillati</taxon>
        <taxon>Bacillota</taxon>
        <taxon>Bacilli</taxon>
        <taxon>Lactobacillales</taxon>
        <taxon>Lactobacillaceae</taxon>
        <taxon>Liquorilactobacillus</taxon>
    </lineage>
</organism>
<dbReference type="Gene3D" id="1.20.120.450">
    <property type="entry name" value="dinb family like domain"/>
    <property type="match status" value="1"/>
</dbReference>
<reference evidence="1 2" key="1">
    <citation type="journal article" date="2015" name="Genome Announc.">
        <title>Expanding the biotechnology potential of lactobacilli through comparative genomics of 213 strains and associated genera.</title>
        <authorList>
            <person name="Sun Z."/>
            <person name="Harris H.M."/>
            <person name="McCann A."/>
            <person name="Guo C."/>
            <person name="Argimon S."/>
            <person name="Zhang W."/>
            <person name="Yang X."/>
            <person name="Jeffery I.B."/>
            <person name="Cooney J.C."/>
            <person name="Kagawa T.F."/>
            <person name="Liu W."/>
            <person name="Song Y."/>
            <person name="Salvetti E."/>
            <person name="Wrobel A."/>
            <person name="Rasinkangas P."/>
            <person name="Parkhill J."/>
            <person name="Rea M.C."/>
            <person name="O'Sullivan O."/>
            <person name="Ritari J."/>
            <person name="Douillard F.P."/>
            <person name="Paul Ross R."/>
            <person name="Yang R."/>
            <person name="Briner A.E."/>
            <person name="Felis G.E."/>
            <person name="de Vos W.M."/>
            <person name="Barrangou R."/>
            <person name="Klaenhammer T.R."/>
            <person name="Caufield P.W."/>
            <person name="Cui Y."/>
            <person name="Zhang H."/>
            <person name="O'Toole P.W."/>
        </authorList>
    </citation>
    <scope>NUCLEOTIDE SEQUENCE [LARGE SCALE GENOMIC DNA]</scope>
    <source>
        <strain evidence="1 2">DSM 20444</strain>
    </source>
</reference>
<dbReference type="InterPro" id="IPR012550">
    <property type="entry name" value="DUF1706"/>
</dbReference>
<accession>A0A0R2E1A0</accession>
<dbReference type="Proteomes" id="UP000050898">
    <property type="component" value="Unassembled WGS sequence"/>
</dbReference>
<dbReference type="PATRIC" id="fig|1046596.6.peg.1226"/>
<gene>
    <name evidence="1" type="ORF">FD00_GL001144</name>
</gene>
<dbReference type="InterPro" id="IPR034660">
    <property type="entry name" value="DinB/YfiT-like"/>
</dbReference>
<dbReference type="EMBL" id="AYYH01000028">
    <property type="protein sequence ID" value="KRN09318.1"/>
    <property type="molecule type" value="Genomic_DNA"/>
</dbReference>
<dbReference type="Pfam" id="PF08020">
    <property type="entry name" value="DUF1706"/>
    <property type="match status" value="1"/>
</dbReference>
<evidence type="ECO:0000313" key="2">
    <source>
        <dbReference type="Proteomes" id="UP000050898"/>
    </source>
</evidence>
<dbReference type="PIRSF" id="PIRSF031551">
    <property type="entry name" value="DUF1706"/>
    <property type="match status" value="1"/>
</dbReference>
<name>A0A0R2E1A0_9LACO</name>
<dbReference type="PANTHER" id="PTHR40658:SF3">
    <property type="entry name" value="CLBS_DFSB FAMILY FOUR-HELIX BUNDLE PROTEIN"/>
    <property type="match status" value="1"/>
</dbReference>
<evidence type="ECO:0008006" key="3">
    <source>
        <dbReference type="Google" id="ProtNLM"/>
    </source>
</evidence>
<evidence type="ECO:0000313" key="1">
    <source>
        <dbReference type="EMBL" id="KRN09318.1"/>
    </source>
</evidence>